<evidence type="ECO:0000256" key="1">
    <source>
        <dbReference type="SAM" id="MobiDB-lite"/>
    </source>
</evidence>
<gene>
    <name evidence="2" type="ORF">pFRL2_46c</name>
</gene>
<keyword evidence="2" id="KW-0614">Plasmid</keyword>
<dbReference type="RefSeq" id="WP_024126103.1">
    <property type="nucleotide sequence ID" value="NC_023282.1"/>
</dbReference>
<accession>V9Z5P6</accession>
<protein>
    <submittedName>
        <fullName evidence="2">Uncharacterized protein</fullName>
    </submittedName>
</protein>
<proteinExistence type="predicted"/>
<reference evidence="2" key="1">
    <citation type="submission" date="2013-09" db="EMBL/GenBank/DDBJ databases">
        <title>Complete nucleotide sequence of Streptomyces linear plasmid pFRL2.</title>
        <authorList>
            <person name="Chen Z."/>
            <person name="Fang P."/>
            <person name="Qin Z."/>
        </authorList>
    </citation>
    <scope>NUCLEOTIDE SEQUENCE</scope>
    <source>
        <plasmid evidence="2">pFRL2</plasmid>
    </source>
</reference>
<evidence type="ECO:0000313" key="2">
    <source>
        <dbReference type="EMBL" id="AHE38721.1"/>
    </source>
</evidence>
<sequence>MQFFKNKQPDQMTIRRSGLFVSKKLIADIEAAAPIAQRLVREHYGRRPVVPVELVVTKTNKLSGLVAQSLGVAAGIKYEVWRDKVLSLTARPGDIYAVTVAGPQNSIRIFLNAQRLRRRKGQEVGPTLVYAMVEVDQLCRKGGPDAQIALARHEMGTHVLNKAALKKLSKELVAREDEAEKATQKIMGKVVRNHRRQEAEAQRQVPAAAAGRS</sequence>
<name>V9Z5P6_9ACTN</name>
<organism evidence="2">
    <name type="scientific">Streptomyces sp. FR1</name>
    <dbReference type="NCBI Taxonomy" id="349971"/>
    <lineage>
        <taxon>Bacteria</taxon>
        <taxon>Bacillati</taxon>
        <taxon>Actinomycetota</taxon>
        <taxon>Actinomycetes</taxon>
        <taxon>Kitasatosporales</taxon>
        <taxon>Streptomycetaceae</taxon>
        <taxon>Streptomyces</taxon>
    </lineage>
</organism>
<feature type="region of interest" description="Disordered" evidence="1">
    <location>
        <begin position="192"/>
        <end position="213"/>
    </location>
</feature>
<geneLocation type="plasmid" evidence="2">
    <name>pFRL2</name>
</geneLocation>
<feature type="compositionally biased region" description="Low complexity" evidence="1">
    <location>
        <begin position="202"/>
        <end position="213"/>
    </location>
</feature>
<dbReference type="EMBL" id="KF602047">
    <property type="protein sequence ID" value="AHE38721.1"/>
    <property type="molecule type" value="Genomic_DNA"/>
</dbReference>
<dbReference type="AlphaFoldDB" id="V9Z5P6"/>